<protein>
    <submittedName>
        <fullName evidence="1">Uncharacterized protein</fullName>
    </submittedName>
</protein>
<dbReference type="InParanoid" id="A0A4W3IGB4"/>
<dbReference type="Proteomes" id="UP000314986">
    <property type="component" value="Unassembled WGS sequence"/>
</dbReference>
<organism evidence="1 2">
    <name type="scientific">Callorhinchus milii</name>
    <name type="common">Ghost shark</name>
    <dbReference type="NCBI Taxonomy" id="7868"/>
    <lineage>
        <taxon>Eukaryota</taxon>
        <taxon>Metazoa</taxon>
        <taxon>Chordata</taxon>
        <taxon>Craniata</taxon>
        <taxon>Vertebrata</taxon>
        <taxon>Chondrichthyes</taxon>
        <taxon>Holocephali</taxon>
        <taxon>Chimaeriformes</taxon>
        <taxon>Callorhinchidae</taxon>
        <taxon>Callorhinchus</taxon>
    </lineage>
</organism>
<name>A0A4W3IGB4_CALMI</name>
<keyword evidence="2" id="KW-1185">Reference proteome</keyword>
<evidence type="ECO:0000313" key="1">
    <source>
        <dbReference type="Ensembl" id="ENSCMIP00000027922.1"/>
    </source>
</evidence>
<reference evidence="1" key="5">
    <citation type="submission" date="2025-09" db="UniProtKB">
        <authorList>
            <consortium name="Ensembl"/>
        </authorList>
    </citation>
    <scope>IDENTIFICATION</scope>
</reference>
<dbReference type="AlphaFoldDB" id="A0A4W3IGB4"/>
<reference evidence="2" key="2">
    <citation type="journal article" date="2007" name="PLoS Biol.">
        <title>Survey sequencing and comparative analysis of the elephant shark (Callorhinchus milii) genome.</title>
        <authorList>
            <person name="Venkatesh B."/>
            <person name="Kirkness E.F."/>
            <person name="Loh Y.H."/>
            <person name="Halpern A.L."/>
            <person name="Lee A.P."/>
            <person name="Johnson J."/>
            <person name="Dandona N."/>
            <person name="Viswanathan L.D."/>
            <person name="Tay A."/>
            <person name="Venter J.C."/>
            <person name="Strausberg R.L."/>
            <person name="Brenner S."/>
        </authorList>
    </citation>
    <scope>NUCLEOTIDE SEQUENCE [LARGE SCALE GENOMIC DNA]</scope>
</reference>
<reference evidence="1" key="4">
    <citation type="submission" date="2025-08" db="UniProtKB">
        <authorList>
            <consortium name="Ensembl"/>
        </authorList>
    </citation>
    <scope>IDENTIFICATION</scope>
</reference>
<dbReference type="Ensembl" id="ENSCMIT00000028363.1">
    <property type="protein sequence ID" value="ENSCMIP00000027922.1"/>
    <property type="gene ID" value="ENSCMIG00000012143.1"/>
</dbReference>
<reference evidence="2" key="1">
    <citation type="journal article" date="2006" name="Science">
        <title>Ancient noncoding elements conserved in the human genome.</title>
        <authorList>
            <person name="Venkatesh B."/>
            <person name="Kirkness E.F."/>
            <person name="Loh Y.H."/>
            <person name="Halpern A.L."/>
            <person name="Lee A.P."/>
            <person name="Johnson J."/>
            <person name="Dandona N."/>
            <person name="Viswanathan L.D."/>
            <person name="Tay A."/>
            <person name="Venter J.C."/>
            <person name="Strausberg R.L."/>
            <person name="Brenner S."/>
        </authorList>
    </citation>
    <scope>NUCLEOTIDE SEQUENCE [LARGE SCALE GENOMIC DNA]</scope>
</reference>
<proteinExistence type="predicted"/>
<reference evidence="2" key="3">
    <citation type="journal article" date="2014" name="Nature">
        <title>Elephant shark genome provides unique insights into gnathostome evolution.</title>
        <authorList>
            <consortium name="International Elephant Shark Genome Sequencing Consortium"/>
            <person name="Venkatesh B."/>
            <person name="Lee A.P."/>
            <person name="Ravi V."/>
            <person name="Maurya A.K."/>
            <person name="Lian M.M."/>
            <person name="Swann J.B."/>
            <person name="Ohta Y."/>
            <person name="Flajnik M.F."/>
            <person name="Sutoh Y."/>
            <person name="Kasahara M."/>
            <person name="Hoon S."/>
            <person name="Gangu V."/>
            <person name="Roy S.W."/>
            <person name="Irimia M."/>
            <person name="Korzh V."/>
            <person name="Kondrychyn I."/>
            <person name="Lim Z.W."/>
            <person name="Tay B.H."/>
            <person name="Tohari S."/>
            <person name="Kong K.W."/>
            <person name="Ho S."/>
            <person name="Lorente-Galdos B."/>
            <person name="Quilez J."/>
            <person name="Marques-Bonet T."/>
            <person name="Raney B.J."/>
            <person name="Ingham P.W."/>
            <person name="Tay A."/>
            <person name="Hillier L.W."/>
            <person name="Minx P."/>
            <person name="Boehm T."/>
            <person name="Wilson R.K."/>
            <person name="Brenner S."/>
            <person name="Warren W.C."/>
        </authorList>
    </citation>
    <scope>NUCLEOTIDE SEQUENCE [LARGE SCALE GENOMIC DNA]</scope>
</reference>
<sequence length="42" mass="4941">MSSYFLRLPVQHQVFTRLWITASSCMLPPGSIKKPIQHRRTQ</sequence>
<accession>A0A4W3IGB4</accession>
<evidence type="ECO:0000313" key="2">
    <source>
        <dbReference type="Proteomes" id="UP000314986"/>
    </source>
</evidence>